<accession>A0A176WWX9</accession>
<sequence length="100" mass="10996">MAAKKTIALNEALFPQVPLKYKELPVTNGDGRKLSKCQKCEGRGTIATAERTVEQHNKQPRKERFGVEPRDVKSWEKKGYTCSVSDCSACRGAGLIVGAE</sequence>
<dbReference type="Proteomes" id="UP000077098">
    <property type="component" value="Unassembled WGS sequence"/>
</dbReference>
<gene>
    <name evidence="1" type="ORF">A7J57_08760</name>
</gene>
<comment type="caution">
    <text evidence="1">The sequence shown here is derived from an EMBL/GenBank/DDBJ whole genome shotgun (WGS) entry which is preliminary data.</text>
</comment>
<dbReference type="RefSeq" id="WP_063951340.1">
    <property type="nucleotide sequence ID" value="NZ_LXPS01000039.1"/>
</dbReference>
<dbReference type="AlphaFoldDB" id="A0A176WWX9"/>
<evidence type="ECO:0000313" key="1">
    <source>
        <dbReference type="EMBL" id="OAE37659.1"/>
    </source>
</evidence>
<name>A0A176WWX9_AGRTU</name>
<organism evidence="1 2">
    <name type="scientific">Agrobacterium tumefaciens</name>
    <dbReference type="NCBI Taxonomy" id="358"/>
    <lineage>
        <taxon>Bacteria</taxon>
        <taxon>Pseudomonadati</taxon>
        <taxon>Pseudomonadota</taxon>
        <taxon>Alphaproteobacteria</taxon>
        <taxon>Hyphomicrobiales</taxon>
        <taxon>Rhizobiaceae</taxon>
        <taxon>Rhizobium/Agrobacterium group</taxon>
        <taxon>Agrobacterium</taxon>
        <taxon>Agrobacterium tumefaciens complex</taxon>
    </lineage>
</organism>
<protein>
    <submittedName>
        <fullName evidence="1">Uncharacterized protein</fullName>
    </submittedName>
</protein>
<evidence type="ECO:0000313" key="2">
    <source>
        <dbReference type="Proteomes" id="UP000077098"/>
    </source>
</evidence>
<reference evidence="1 2" key="1">
    <citation type="submission" date="2016-05" db="EMBL/GenBank/DDBJ databases">
        <authorList>
            <person name="Lavstsen T."/>
            <person name="Jespersen J.S."/>
        </authorList>
    </citation>
    <scope>NUCLEOTIDE SEQUENCE [LARGE SCALE GENOMIC DNA]</scope>
    <source>
        <strain evidence="1 2">KCJ1736</strain>
    </source>
</reference>
<dbReference type="EMBL" id="LXPS01000039">
    <property type="protein sequence ID" value="OAE37659.1"/>
    <property type="molecule type" value="Genomic_DNA"/>
</dbReference>
<proteinExistence type="predicted"/>